<proteinExistence type="predicted"/>
<dbReference type="EMBL" id="CP036266">
    <property type="protein sequence ID" value="QDT23417.1"/>
    <property type="molecule type" value="Genomic_DNA"/>
</dbReference>
<feature type="domain" description="DUF7691" evidence="1">
    <location>
        <begin position="1"/>
        <end position="178"/>
    </location>
</feature>
<dbReference type="RefSeq" id="WP_145190800.1">
    <property type="nucleotide sequence ID" value="NZ_CP036266.1"/>
</dbReference>
<dbReference type="OrthoDB" id="292401at2"/>
<sequence>MSYSLVVYLVDQDQISPLINSKDSDLFQRLKEHVLDDLDEDEWEDEDFNLKAGLEHLVFGVPISEDDLHMAGYGLEKLCHFAGGEMLDTDRFDSIHYGFLENVKCVLPLVDRGAPFAITAWDDFPYVGYLTRDECRKLSAETEELDHPDQQILLAQNDFFKWVDAAADKNKDLIGFYY</sequence>
<accession>A0A517PVL7</accession>
<organism evidence="2 3">
    <name type="scientific">Gimesia chilikensis</name>
    <dbReference type="NCBI Taxonomy" id="2605989"/>
    <lineage>
        <taxon>Bacteria</taxon>
        <taxon>Pseudomonadati</taxon>
        <taxon>Planctomycetota</taxon>
        <taxon>Planctomycetia</taxon>
        <taxon>Planctomycetales</taxon>
        <taxon>Planctomycetaceae</taxon>
        <taxon>Gimesia</taxon>
    </lineage>
</organism>
<dbReference type="AlphaFoldDB" id="A0A517PVL7"/>
<evidence type="ECO:0000259" key="1">
    <source>
        <dbReference type="Pfam" id="PF24740"/>
    </source>
</evidence>
<dbReference type="InterPro" id="IPR056108">
    <property type="entry name" value="DUF7691"/>
</dbReference>
<evidence type="ECO:0000313" key="2">
    <source>
        <dbReference type="EMBL" id="QDT23417.1"/>
    </source>
</evidence>
<keyword evidence="3" id="KW-1185">Reference proteome</keyword>
<gene>
    <name evidence="2" type="ORF">HG66A1_52340</name>
</gene>
<dbReference type="Pfam" id="PF24740">
    <property type="entry name" value="DUF7691"/>
    <property type="match status" value="1"/>
</dbReference>
<evidence type="ECO:0000313" key="3">
    <source>
        <dbReference type="Proteomes" id="UP000320421"/>
    </source>
</evidence>
<reference evidence="2 3" key="1">
    <citation type="submission" date="2019-02" db="EMBL/GenBank/DDBJ databases">
        <title>Deep-cultivation of Planctomycetes and their phenomic and genomic characterization uncovers novel biology.</title>
        <authorList>
            <person name="Wiegand S."/>
            <person name="Jogler M."/>
            <person name="Boedeker C."/>
            <person name="Pinto D."/>
            <person name="Vollmers J."/>
            <person name="Rivas-Marin E."/>
            <person name="Kohn T."/>
            <person name="Peeters S.H."/>
            <person name="Heuer A."/>
            <person name="Rast P."/>
            <person name="Oberbeckmann S."/>
            <person name="Bunk B."/>
            <person name="Jeske O."/>
            <person name="Meyerdierks A."/>
            <person name="Storesund J.E."/>
            <person name="Kallscheuer N."/>
            <person name="Luecker S."/>
            <person name="Lage O.M."/>
            <person name="Pohl T."/>
            <person name="Merkel B.J."/>
            <person name="Hornburger P."/>
            <person name="Mueller R.-W."/>
            <person name="Bruemmer F."/>
            <person name="Labrenz M."/>
            <person name="Spormann A.M."/>
            <person name="Op den Camp H."/>
            <person name="Overmann J."/>
            <person name="Amann R."/>
            <person name="Jetten M.S.M."/>
            <person name="Mascher T."/>
            <person name="Medema M.H."/>
            <person name="Devos D.P."/>
            <person name="Kaster A.-K."/>
            <person name="Ovreas L."/>
            <person name="Rohde M."/>
            <person name="Galperin M.Y."/>
            <person name="Jogler C."/>
        </authorList>
    </citation>
    <scope>NUCLEOTIDE SEQUENCE [LARGE SCALE GENOMIC DNA]</scope>
    <source>
        <strain evidence="2 3">HG66A1</strain>
    </source>
</reference>
<name>A0A517PVL7_9PLAN</name>
<protein>
    <recommendedName>
        <fullName evidence="1">DUF7691 domain-containing protein</fullName>
    </recommendedName>
</protein>
<dbReference type="Proteomes" id="UP000320421">
    <property type="component" value="Chromosome"/>
</dbReference>